<dbReference type="InterPro" id="IPR013321">
    <property type="entry name" value="Arc_rbn_hlx_hlx"/>
</dbReference>
<accession>A0A433ZSW5</accession>
<evidence type="ECO:0000259" key="1">
    <source>
        <dbReference type="Pfam" id="PF03869"/>
    </source>
</evidence>
<protein>
    <submittedName>
        <fullName evidence="2">Rha family transcriptional regulator</fullName>
    </submittedName>
</protein>
<comment type="caution">
    <text evidence="2">The sequence shown here is derived from an EMBL/GenBank/DDBJ whole genome shotgun (WGS) entry which is preliminary data.</text>
</comment>
<reference evidence="2 3" key="1">
    <citation type="submission" date="2017-08" db="EMBL/GenBank/DDBJ databases">
        <title>Draft genome sequence of pheromone producing symbiont Morganella morganii, of the female New Zealand grass grub Costelytra giveni.</title>
        <authorList>
            <person name="Laugraud A."/>
            <person name="Young S.D."/>
            <person name="Hurst M.H."/>
        </authorList>
    </citation>
    <scope>NUCLEOTIDE SEQUENCE [LARGE SCALE GENOMIC DNA]</scope>
    <source>
        <strain evidence="2 3">MMsCG</strain>
    </source>
</reference>
<dbReference type="OrthoDB" id="8685865at2"/>
<dbReference type="GO" id="GO:0043565">
    <property type="term" value="F:sequence-specific DNA binding"/>
    <property type="evidence" value="ECO:0007669"/>
    <property type="project" value="UniProtKB-ARBA"/>
</dbReference>
<evidence type="ECO:0000313" key="3">
    <source>
        <dbReference type="Proteomes" id="UP000286908"/>
    </source>
</evidence>
<dbReference type="Proteomes" id="UP000286908">
    <property type="component" value="Unassembled WGS sequence"/>
</dbReference>
<dbReference type="Gene3D" id="1.10.1220.10">
    <property type="entry name" value="Met repressor-like"/>
    <property type="match status" value="1"/>
</dbReference>
<dbReference type="InterPro" id="IPR010985">
    <property type="entry name" value="Ribbon_hlx_hlx"/>
</dbReference>
<gene>
    <name evidence="2" type="ORF">CKG00_01280</name>
</gene>
<dbReference type="SUPFAM" id="SSF47598">
    <property type="entry name" value="Ribbon-helix-helix"/>
    <property type="match status" value="1"/>
</dbReference>
<feature type="domain" description="Arc-like DNA binding" evidence="1">
    <location>
        <begin position="2"/>
        <end position="46"/>
    </location>
</feature>
<organism evidence="2 3">
    <name type="scientific">Morganella morganii</name>
    <name type="common">Proteus morganii</name>
    <dbReference type="NCBI Taxonomy" id="582"/>
    <lineage>
        <taxon>Bacteria</taxon>
        <taxon>Pseudomonadati</taxon>
        <taxon>Pseudomonadota</taxon>
        <taxon>Gammaproteobacteria</taxon>
        <taxon>Enterobacterales</taxon>
        <taxon>Morganellaceae</taxon>
        <taxon>Morganella</taxon>
    </lineage>
</organism>
<dbReference type="InterPro" id="IPR005569">
    <property type="entry name" value="Arc_DNA-bd_dom"/>
</dbReference>
<dbReference type="AlphaFoldDB" id="A0A433ZSW5"/>
<proteinExistence type="predicted"/>
<evidence type="ECO:0000313" key="2">
    <source>
        <dbReference type="EMBL" id="RUT65189.1"/>
    </source>
</evidence>
<name>A0A433ZSW5_MORMO</name>
<sequence>MSREDPQLRVRLPIELKEKIEDAAKSNSRSMNAEIVQRLDMSFLNEPPSDELISAQDAAHIASKAREELSGVILKKTFDEINKKIRIGHTQFCVSLSEFELDTLDDDDFFSVLDPTLNRLKELGYEVPKKAFDCDGFLVEIPNKQQPTDFD</sequence>
<dbReference type="EMBL" id="NRQY01000001">
    <property type="protein sequence ID" value="RUT65189.1"/>
    <property type="molecule type" value="Genomic_DNA"/>
</dbReference>
<dbReference type="Pfam" id="PF03869">
    <property type="entry name" value="Arc"/>
    <property type="match status" value="1"/>
</dbReference>
<dbReference type="GO" id="GO:0006355">
    <property type="term" value="P:regulation of DNA-templated transcription"/>
    <property type="evidence" value="ECO:0007669"/>
    <property type="project" value="InterPro"/>
</dbReference>